<dbReference type="Proteomes" id="UP000235371">
    <property type="component" value="Unassembled WGS sequence"/>
</dbReference>
<evidence type="ECO:0000313" key="2">
    <source>
        <dbReference type="EMBL" id="PMD61228.1"/>
    </source>
</evidence>
<reference evidence="2 3" key="1">
    <citation type="submission" date="2016-04" db="EMBL/GenBank/DDBJ databases">
        <title>A degradative enzymes factory behind the ericoid mycorrhizal symbiosis.</title>
        <authorList>
            <consortium name="DOE Joint Genome Institute"/>
            <person name="Martino E."/>
            <person name="Morin E."/>
            <person name="Grelet G."/>
            <person name="Kuo A."/>
            <person name="Kohler A."/>
            <person name="Daghino S."/>
            <person name="Barry K."/>
            <person name="Choi C."/>
            <person name="Cichocki N."/>
            <person name="Clum A."/>
            <person name="Copeland A."/>
            <person name="Hainaut M."/>
            <person name="Haridas S."/>
            <person name="Labutti K."/>
            <person name="Lindquist E."/>
            <person name="Lipzen A."/>
            <person name="Khouja H.-R."/>
            <person name="Murat C."/>
            <person name="Ohm R."/>
            <person name="Olson A."/>
            <person name="Spatafora J."/>
            <person name="Veneault-Fourrey C."/>
            <person name="Henrissat B."/>
            <person name="Grigoriev I."/>
            <person name="Martin F."/>
            <person name="Perotto S."/>
        </authorList>
    </citation>
    <scope>NUCLEOTIDE SEQUENCE [LARGE SCALE GENOMIC DNA]</scope>
    <source>
        <strain evidence="2 3">E</strain>
    </source>
</reference>
<keyword evidence="1" id="KW-0472">Membrane</keyword>
<evidence type="ECO:0000256" key="1">
    <source>
        <dbReference type="SAM" id="Phobius"/>
    </source>
</evidence>
<keyword evidence="3" id="KW-1185">Reference proteome</keyword>
<feature type="transmembrane region" description="Helical" evidence="1">
    <location>
        <begin position="113"/>
        <end position="136"/>
    </location>
</feature>
<feature type="non-terminal residue" evidence="2">
    <location>
        <position position="211"/>
    </location>
</feature>
<name>A0A2J6TE49_9HELO</name>
<feature type="transmembrane region" description="Helical" evidence="1">
    <location>
        <begin position="142"/>
        <end position="161"/>
    </location>
</feature>
<proteinExistence type="predicted"/>
<protein>
    <submittedName>
        <fullName evidence="2">Uncharacterized protein</fullName>
    </submittedName>
</protein>
<keyword evidence="1" id="KW-0812">Transmembrane</keyword>
<evidence type="ECO:0000313" key="3">
    <source>
        <dbReference type="Proteomes" id="UP000235371"/>
    </source>
</evidence>
<dbReference type="RefSeq" id="XP_024738132.1">
    <property type="nucleotide sequence ID" value="XM_024886701.1"/>
</dbReference>
<sequence length="211" mass="23074">MLTYSLSIPGILSLLVALTPPLWNPSVWSNWWDAVMLSAGMTGGVDFNLIFGERPRCMTRNETLAAVLAPEANVSGFYGPGASMAWLLVSWVVAISSIAHAKCASNNAQRLDLDLELIGVIAYPFVACMDIIIRLIRCKIDASLTAAVFVVVASFTIFSPMKRLSVQREGSELFELADAGDDDSYLLNKRLLMLRIPRWMGYGILLAISGE</sequence>
<keyword evidence="1" id="KW-1133">Transmembrane helix</keyword>
<organism evidence="2 3">
    <name type="scientific">Hyaloscypha bicolor E</name>
    <dbReference type="NCBI Taxonomy" id="1095630"/>
    <lineage>
        <taxon>Eukaryota</taxon>
        <taxon>Fungi</taxon>
        <taxon>Dikarya</taxon>
        <taxon>Ascomycota</taxon>
        <taxon>Pezizomycotina</taxon>
        <taxon>Leotiomycetes</taxon>
        <taxon>Helotiales</taxon>
        <taxon>Hyaloscyphaceae</taxon>
        <taxon>Hyaloscypha</taxon>
        <taxon>Hyaloscypha bicolor</taxon>
    </lineage>
</organism>
<dbReference type="GeneID" id="36594778"/>
<dbReference type="EMBL" id="KZ613786">
    <property type="protein sequence ID" value="PMD61228.1"/>
    <property type="molecule type" value="Genomic_DNA"/>
</dbReference>
<dbReference type="InParanoid" id="A0A2J6TE49"/>
<dbReference type="OrthoDB" id="4441075at2759"/>
<accession>A0A2J6TE49</accession>
<dbReference type="AlphaFoldDB" id="A0A2J6TE49"/>
<gene>
    <name evidence="2" type="ORF">K444DRAFT_662361</name>
</gene>
<feature type="transmembrane region" description="Helical" evidence="1">
    <location>
        <begin position="83"/>
        <end position="101"/>
    </location>
</feature>